<reference evidence="1 2" key="1">
    <citation type="submission" date="2019-02" db="EMBL/GenBank/DDBJ databases">
        <title>Deep-cultivation of Planctomycetes and their phenomic and genomic characterization uncovers novel biology.</title>
        <authorList>
            <person name="Wiegand S."/>
            <person name="Jogler M."/>
            <person name="Boedeker C."/>
            <person name="Pinto D."/>
            <person name="Vollmers J."/>
            <person name="Rivas-Marin E."/>
            <person name="Kohn T."/>
            <person name="Peeters S.H."/>
            <person name="Heuer A."/>
            <person name="Rast P."/>
            <person name="Oberbeckmann S."/>
            <person name="Bunk B."/>
            <person name="Jeske O."/>
            <person name="Meyerdierks A."/>
            <person name="Storesund J.E."/>
            <person name="Kallscheuer N."/>
            <person name="Luecker S."/>
            <person name="Lage O.M."/>
            <person name="Pohl T."/>
            <person name="Merkel B.J."/>
            <person name="Hornburger P."/>
            <person name="Mueller R.-W."/>
            <person name="Bruemmer F."/>
            <person name="Labrenz M."/>
            <person name="Spormann A.M."/>
            <person name="Op Den Camp H."/>
            <person name="Overmann J."/>
            <person name="Amann R."/>
            <person name="Jetten M.S.M."/>
            <person name="Mascher T."/>
            <person name="Medema M.H."/>
            <person name="Devos D.P."/>
            <person name="Kaster A.-K."/>
            <person name="Ovreas L."/>
            <person name="Rohde M."/>
            <person name="Galperin M.Y."/>
            <person name="Jogler C."/>
        </authorList>
    </citation>
    <scope>NUCLEOTIDE SEQUENCE [LARGE SCALE GENOMIC DNA]</scope>
    <source>
        <strain evidence="1 2">CA85</strain>
    </source>
</reference>
<sequence>MWNRKTGARAIAGDSADRRGGVDSLAKWIGGRQTECVKVRFDASKVFEDFFSFVVMRYRVGGGVPPIACVCIDLRQVLPKLVAGASPALPASA</sequence>
<organism evidence="1 2">
    <name type="scientific">Allorhodopirellula solitaria</name>
    <dbReference type="NCBI Taxonomy" id="2527987"/>
    <lineage>
        <taxon>Bacteria</taxon>
        <taxon>Pseudomonadati</taxon>
        <taxon>Planctomycetota</taxon>
        <taxon>Planctomycetia</taxon>
        <taxon>Pirellulales</taxon>
        <taxon>Pirellulaceae</taxon>
        <taxon>Allorhodopirellula</taxon>
    </lineage>
</organism>
<dbReference type="Proteomes" id="UP000318053">
    <property type="component" value="Unassembled WGS sequence"/>
</dbReference>
<protein>
    <submittedName>
        <fullName evidence="1">Uncharacterized protein</fullName>
    </submittedName>
</protein>
<dbReference type="AlphaFoldDB" id="A0A5C5XAG9"/>
<comment type="caution">
    <text evidence="1">The sequence shown here is derived from an EMBL/GenBank/DDBJ whole genome shotgun (WGS) entry which is preliminary data.</text>
</comment>
<dbReference type="EMBL" id="SJPK01000011">
    <property type="protein sequence ID" value="TWT59175.1"/>
    <property type="molecule type" value="Genomic_DNA"/>
</dbReference>
<accession>A0A5C5XAG9</accession>
<name>A0A5C5XAG9_9BACT</name>
<gene>
    <name evidence="1" type="ORF">CA85_38710</name>
</gene>
<proteinExistence type="predicted"/>
<evidence type="ECO:0000313" key="2">
    <source>
        <dbReference type="Proteomes" id="UP000318053"/>
    </source>
</evidence>
<evidence type="ECO:0000313" key="1">
    <source>
        <dbReference type="EMBL" id="TWT59175.1"/>
    </source>
</evidence>
<keyword evidence="2" id="KW-1185">Reference proteome</keyword>